<dbReference type="GO" id="GO:0003978">
    <property type="term" value="F:UDP-glucose 4-epimerase activity"/>
    <property type="evidence" value="ECO:0007669"/>
    <property type="project" value="UniProtKB-EC"/>
</dbReference>
<dbReference type="EC" id="5.1.3.2" evidence="3"/>
<comment type="caution">
    <text evidence="3">The sequence shown here is derived from an EMBL/GenBank/DDBJ whole genome shotgun (WGS) entry which is preliminary data.</text>
</comment>
<evidence type="ECO:0000313" key="3">
    <source>
        <dbReference type="EMBL" id="MBB5233864.1"/>
    </source>
</evidence>
<dbReference type="PANTHER" id="PTHR43000">
    <property type="entry name" value="DTDP-D-GLUCOSE 4,6-DEHYDRATASE-RELATED"/>
    <property type="match status" value="1"/>
</dbReference>
<dbReference type="AlphaFoldDB" id="A0A7W8GEG5"/>
<dbReference type="Gene3D" id="3.90.25.10">
    <property type="entry name" value="UDP-galactose 4-epimerase, domain 1"/>
    <property type="match status" value="1"/>
</dbReference>
<dbReference type="SUPFAM" id="SSF51735">
    <property type="entry name" value="NAD(P)-binding Rossmann-fold domains"/>
    <property type="match status" value="1"/>
</dbReference>
<accession>A0A7W8GEG5</accession>
<dbReference type="Pfam" id="PF01370">
    <property type="entry name" value="Epimerase"/>
    <property type="match status" value="1"/>
</dbReference>
<feature type="domain" description="NAD-dependent epimerase/dehydratase" evidence="2">
    <location>
        <begin position="3"/>
        <end position="232"/>
    </location>
</feature>
<name>A0A7W8GEG5_9DEIO</name>
<evidence type="ECO:0000259" key="2">
    <source>
        <dbReference type="Pfam" id="PF01370"/>
    </source>
</evidence>
<dbReference type="InterPro" id="IPR036291">
    <property type="entry name" value="NAD(P)-bd_dom_sf"/>
</dbReference>
<reference evidence="3 4" key="1">
    <citation type="submission" date="2020-08" db="EMBL/GenBank/DDBJ databases">
        <title>Genomic Encyclopedia of Type Strains, Phase IV (KMG-IV): sequencing the most valuable type-strain genomes for metagenomic binning, comparative biology and taxonomic classification.</title>
        <authorList>
            <person name="Goeker M."/>
        </authorList>
    </citation>
    <scope>NUCLEOTIDE SEQUENCE [LARGE SCALE GENOMIC DNA]</scope>
    <source>
        <strain evidence="3 4">DSM 101791</strain>
    </source>
</reference>
<evidence type="ECO:0000313" key="4">
    <source>
        <dbReference type="Proteomes" id="UP000525389"/>
    </source>
</evidence>
<keyword evidence="3" id="KW-0413">Isomerase</keyword>
<dbReference type="Proteomes" id="UP000525389">
    <property type="component" value="Unassembled WGS sequence"/>
</dbReference>
<proteinExistence type="inferred from homology"/>
<gene>
    <name evidence="3" type="ORF">HNQ09_001302</name>
</gene>
<evidence type="ECO:0000256" key="1">
    <source>
        <dbReference type="ARBA" id="ARBA00007637"/>
    </source>
</evidence>
<protein>
    <submittedName>
        <fullName evidence="3">UDP-glucose 4-epimerase</fullName>
        <ecNumber evidence="3">5.1.3.2</ecNumber>
    </submittedName>
</protein>
<comment type="similarity">
    <text evidence="1">Belongs to the NAD(P)-dependent epimerase/dehydratase family.</text>
</comment>
<organism evidence="3 4">
    <name type="scientific">Deinococcus budaensis</name>
    <dbReference type="NCBI Taxonomy" id="1665626"/>
    <lineage>
        <taxon>Bacteria</taxon>
        <taxon>Thermotogati</taxon>
        <taxon>Deinococcota</taxon>
        <taxon>Deinococci</taxon>
        <taxon>Deinococcales</taxon>
        <taxon>Deinococcaceae</taxon>
        <taxon>Deinococcus</taxon>
    </lineage>
</organism>
<dbReference type="Gene3D" id="3.40.50.720">
    <property type="entry name" value="NAD(P)-binding Rossmann-like Domain"/>
    <property type="match status" value="1"/>
</dbReference>
<dbReference type="EMBL" id="JACHFN010000004">
    <property type="protein sequence ID" value="MBB5233864.1"/>
    <property type="molecule type" value="Genomic_DNA"/>
</dbReference>
<keyword evidence="4" id="KW-1185">Reference proteome</keyword>
<dbReference type="InterPro" id="IPR001509">
    <property type="entry name" value="Epimerase_deHydtase"/>
</dbReference>
<sequence length="316" mass="33522">MRILVTGGAGFIGSHIADLALHAGHEVAVLDNLSSGSRANVPGGAALHVADLRDREAVRAVMADFRPDVVNHQAAQASVSVSVREPLLDAETNVLGTLHLLEACREFGVGRFVFASTGGAIYGDLPEGERADEHRSPRPYSPYATSKLAGETYLATYRAQYGLDYSVLRYANVYGPRQNPHGEAGVVAIFCERALAGEALRIHGMHAPGDGGCVRDYVYVGDVARANLRASLGELSAQLLNIGTGQPTTTAELAARLTRVSGHSVPIHDAPPRPGDVARSLLDPAAYRAQFGDPTPLDEGLAQTVAWFAQRLPEKS</sequence>
<dbReference type="RefSeq" id="WP_184026977.1">
    <property type="nucleotide sequence ID" value="NZ_JACHFN010000004.1"/>
</dbReference>